<dbReference type="GO" id="GO:0003723">
    <property type="term" value="F:RNA binding"/>
    <property type="evidence" value="ECO:0007669"/>
    <property type="project" value="UniProtKB-UniRule"/>
</dbReference>
<dbReference type="EMBL" id="WIBF01000001">
    <property type="protein sequence ID" value="MQQ07071.1"/>
    <property type="molecule type" value="Genomic_DNA"/>
</dbReference>
<dbReference type="PANTHER" id="PTHR22807:SF53">
    <property type="entry name" value="RIBOSOMAL RNA SMALL SUBUNIT METHYLTRANSFERASE B-RELATED"/>
    <property type="match status" value="1"/>
</dbReference>
<name>A0A843Y7W4_9RHOB</name>
<evidence type="ECO:0000313" key="7">
    <source>
        <dbReference type="EMBL" id="MQQ07071.1"/>
    </source>
</evidence>
<dbReference type="InterPro" id="IPR049560">
    <property type="entry name" value="MeTrfase_RsmB-F_NOP2_cat"/>
</dbReference>
<proteinExistence type="inferred from homology"/>
<dbReference type="InterPro" id="IPR054728">
    <property type="entry name" value="RsmB-like_ferredoxin"/>
</dbReference>
<dbReference type="Gene3D" id="3.30.70.1170">
    <property type="entry name" value="Sun protein, domain 3"/>
    <property type="match status" value="1"/>
</dbReference>
<evidence type="ECO:0000256" key="1">
    <source>
        <dbReference type="ARBA" id="ARBA00022603"/>
    </source>
</evidence>
<evidence type="ECO:0000256" key="5">
    <source>
        <dbReference type="PROSITE-ProRule" id="PRU01023"/>
    </source>
</evidence>
<sequence>MTPGARLQAAIEVLDQISAGTPAEKALTGWARRSRFAGSKDRAAVRDHVFDALRCWRSHAALGGGTSGRARILGGLRDQGVAPETLFNGVGHAPAALTEAEQTPPQAEMSEAERLDIPDWLWDAFSQSLGPDSEAAALALRQRAPVHLRVNLARTTREAAQAALAEQGIQTHPHPAATTALEVTEGARKIRNCDAFQSGLVELQDAASQAVVELLPLQDGQSVLDYCAGGGGKTLAMAALADVSLVAHDANYARMTDLPARAERAGAKVALSNSHDLQQHGPFDLVLCDVPCSGSGSWRRAPDGKWSLTQERLDSIQTTQSRILDQASQLVAQGGTLAYATCSMLEAENMVQVNRFLARTPGWTLQEMKSWKVHEGHDGFFVAVLTHA</sequence>
<dbReference type="PROSITE" id="PS51686">
    <property type="entry name" value="SAM_MT_RSMB_NOP"/>
    <property type="match status" value="1"/>
</dbReference>
<evidence type="ECO:0000256" key="4">
    <source>
        <dbReference type="ARBA" id="ARBA00022884"/>
    </source>
</evidence>
<dbReference type="InterPro" id="IPR001678">
    <property type="entry name" value="MeTrfase_RsmB-F_NOP2_dom"/>
</dbReference>
<dbReference type="Pfam" id="PF01189">
    <property type="entry name" value="Methyltr_RsmB-F"/>
    <property type="match status" value="1"/>
</dbReference>
<keyword evidence="4 5" id="KW-0694">RNA-binding</keyword>
<dbReference type="Gene3D" id="3.40.50.150">
    <property type="entry name" value="Vaccinia Virus protein VP39"/>
    <property type="match status" value="1"/>
</dbReference>
<dbReference type="InterPro" id="IPR029063">
    <property type="entry name" value="SAM-dependent_MTases_sf"/>
</dbReference>
<evidence type="ECO:0000256" key="2">
    <source>
        <dbReference type="ARBA" id="ARBA00022679"/>
    </source>
</evidence>
<comment type="caution">
    <text evidence="5">Lacks conserved residue(s) required for the propagation of feature annotation.</text>
</comment>
<dbReference type="InterPro" id="IPR023267">
    <property type="entry name" value="RCMT"/>
</dbReference>
<gene>
    <name evidence="7" type="ORF">GFB49_01255</name>
</gene>
<feature type="domain" description="SAM-dependent MTase RsmB/NOP-type" evidence="6">
    <location>
        <begin position="136"/>
        <end position="388"/>
    </location>
</feature>
<dbReference type="RefSeq" id="WP_153213986.1">
    <property type="nucleotide sequence ID" value="NZ_WIBF01000001.1"/>
</dbReference>
<reference evidence="7 8" key="1">
    <citation type="submission" date="2019-10" db="EMBL/GenBank/DDBJ databases">
        <title>Epibacterium sp. nov., isolated from seawater.</title>
        <authorList>
            <person name="Zhang X."/>
            <person name="Li N."/>
        </authorList>
    </citation>
    <scope>NUCLEOTIDE SEQUENCE [LARGE SCALE GENOMIC DNA]</scope>
    <source>
        <strain evidence="7 8">SM1979</strain>
    </source>
</reference>
<comment type="caution">
    <text evidence="7">The sequence shown here is derived from an EMBL/GenBank/DDBJ whole genome shotgun (WGS) entry which is preliminary data.</text>
</comment>
<dbReference type="PRINTS" id="PR02008">
    <property type="entry name" value="RCMTFAMILY"/>
</dbReference>
<organism evidence="7 8">
    <name type="scientific">Tritonibacter litoralis</name>
    <dbReference type="NCBI Taxonomy" id="2662264"/>
    <lineage>
        <taxon>Bacteria</taxon>
        <taxon>Pseudomonadati</taxon>
        <taxon>Pseudomonadota</taxon>
        <taxon>Alphaproteobacteria</taxon>
        <taxon>Rhodobacterales</taxon>
        <taxon>Paracoccaceae</taxon>
        <taxon>Tritonibacter</taxon>
    </lineage>
</organism>
<keyword evidence="1 5" id="KW-0489">Methyltransferase</keyword>
<evidence type="ECO:0000259" key="6">
    <source>
        <dbReference type="PROSITE" id="PS51686"/>
    </source>
</evidence>
<keyword evidence="8" id="KW-1185">Reference proteome</keyword>
<dbReference type="CDD" id="cd02440">
    <property type="entry name" value="AdoMet_MTases"/>
    <property type="match status" value="1"/>
</dbReference>
<feature type="binding site" evidence="5">
    <location>
        <position position="249"/>
    </location>
    <ligand>
        <name>S-adenosyl-L-methionine</name>
        <dbReference type="ChEBI" id="CHEBI:59789"/>
    </ligand>
</feature>
<comment type="similarity">
    <text evidence="5">Belongs to the class I-like SAM-binding methyltransferase superfamily. RsmB/NOP family.</text>
</comment>
<keyword evidence="3 5" id="KW-0949">S-adenosyl-L-methionine</keyword>
<dbReference type="GO" id="GO:0008173">
    <property type="term" value="F:RNA methyltransferase activity"/>
    <property type="evidence" value="ECO:0007669"/>
    <property type="project" value="InterPro"/>
</dbReference>
<dbReference type="SUPFAM" id="SSF53335">
    <property type="entry name" value="S-adenosyl-L-methionine-dependent methyltransferases"/>
    <property type="match status" value="1"/>
</dbReference>
<feature type="active site" description="Nucleophile" evidence="5">
    <location>
        <position position="342"/>
    </location>
</feature>
<dbReference type="Pfam" id="PF22458">
    <property type="entry name" value="RsmF-B_ferredox"/>
    <property type="match status" value="1"/>
</dbReference>
<protein>
    <submittedName>
        <fullName evidence="7">RsmB/NOP family class I SAM-dependent RNA methyltransferase</fullName>
    </submittedName>
</protein>
<accession>A0A843Y7W4</accession>
<dbReference type="GO" id="GO:0001510">
    <property type="term" value="P:RNA methylation"/>
    <property type="evidence" value="ECO:0007669"/>
    <property type="project" value="InterPro"/>
</dbReference>
<dbReference type="Proteomes" id="UP000444174">
    <property type="component" value="Unassembled WGS sequence"/>
</dbReference>
<evidence type="ECO:0000256" key="3">
    <source>
        <dbReference type="ARBA" id="ARBA00022691"/>
    </source>
</evidence>
<dbReference type="PANTHER" id="PTHR22807">
    <property type="entry name" value="NOP2 YEAST -RELATED NOL1/NOP2/FMU SUN DOMAIN-CONTAINING"/>
    <property type="match status" value="1"/>
</dbReference>
<feature type="binding site" evidence="5">
    <location>
        <position position="289"/>
    </location>
    <ligand>
        <name>S-adenosyl-L-methionine</name>
        <dbReference type="ChEBI" id="CHEBI:59789"/>
    </ligand>
</feature>
<keyword evidence="2 5" id="KW-0808">Transferase</keyword>
<evidence type="ECO:0000313" key="8">
    <source>
        <dbReference type="Proteomes" id="UP000444174"/>
    </source>
</evidence>
<dbReference type="AlphaFoldDB" id="A0A843Y7W4"/>